<protein>
    <submittedName>
        <fullName evidence="1">Uncharacterized protein</fullName>
    </submittedName>
</protein>
<reference evidence="1" key="1">
    <citation type="submission" date="2022-03" db="EMBL/GenBank/DDBJ databases">
        <authorList>
            <person name="Sayadi A."/>
        </authorList>
    </citation>
    <scope>NUCLEOTIDE SEQUENCE</scope>
</reference>
<evidence type="ECO:0000313" key="1">
    <source>
        <dbReference type="EMBL" id="CAH1954926.1"/>
    </source>
</evidence>
<accession>A0A9P0JL43</accession>
<comment type="caution">
    <text evidence="1">The sequence shown here is derived from an EMBL/GenBank/DDBJ whole genome shotgun (WGS) entry which is preliminary data.</text>
</comment>
<keyword evidence="2" id="KW-1185">Reference proteome</keyword>
<dbReference type="AlphaFoldDB" id="A0A9P0JL43"/>
<proteinExistence type="predicted"/>
<dbReference type="EMBL" id="CAKOFQ010006656">
    <property type="protein sequence ID" value="CAH1954926.1"/>
    <property type="molecule type" value="Genomic_DNA"/>
</dbReference>
<organism evidence="1 2">
    <name type="scientific">Acanthoscelides obtectus</name>
    <name type="common">Bean weevil</name>
    <name type="synonym">Bruchus obtectus</name>
    <dbReference type="NCBI Taxonomy" id="200917"/>
    <lineage>
        <taxon>Eukaryota</taxon>
        <taxon>Metazoa</taxon>
        <taxon>Ecdysozoa</taxon>
        <taxon>Arthropoda</taxon>
        <taxon>Hexapoda</taxon>
        <taxon>Insecta</taxon>
        <taxon>Pterygota</taxon>
        <taxon>Neoptera</taxon>
        <taxon>Endopterygota</taxon>
        <taxon>Coleoptera</taxon>
        <taxon>Polyphaga</taxon>
        <taxon>Cucujiformia</taxon>
        <taxon>Chrysomeloidea</taxon>
        <taxon>Chrysomelidae</taxon>
        <taxon>Bruchinae</taxon>
        <taxon>Bruchini</taxon>
        <taxon>Acanthoscelides</taxon>
    </lineage>
</organism>
<evidence type="ECO:0000313" key="2">
    <source>
        <dbReference type="Proteomes" id="UP001152888"/>
    </source>
</evidence>
<name>A0A9P0JL43_ACAOB</name>
<sequence>MGPQLESLTNNYDDDCRDQEEMVTEHVHDANNCDGSEVVFNNGKWSSYTPQQLNGRKVEIFETTKRKFFRRTQ</sequence>
<dbReference type="OrthoDB" id="6783481at2759"/>
<dbReference type="Proteomes" id="UP001152888">
    <property type="component" value="Unassembled WGS sequence"/>
</dbReference>
<gene>
    <name evidence="1" type="ORF">ACAOBT_LOCUS821</name>
</gene>